<dbReference type="Proteomes" id="UP001168821">
    <property type="component" value="Unassembled WGS sequence"/>
</dbReference>
<evidence type="ECO:0000313" key="2">
    <source>
        <dbReference type="Proteomes" id="UP001168821"/>
    </source>
</evidence>
<organism evidence="1 2">
    <name type="scientific">Zophobas morio</name>
    <dbReference type="NCBI Taxonomy" id="2755281"/>
    <lineage>
        <taxon>Eukaryota</taxon>
        <taxon>Metazoa</taxon>
        <taxon>Ecdysozoa</taxon>
        <taxon>Arthropoda</taxon>
        <taxon>Hexapoda</taxon>
        <taxon>Insecta</taxon>
        <taxon>Pterygota</taxon>
        <taxon>Neoptera</taxon>
        <taxon>Endopterygota</taxon>
        <taxon>Coleoptera</taxon>
        <taxon>Polyphaga</taxon>
        <taxon>Cucujiformia</taxon>
        <taxon>Tenebrionidae</taxon>
        <taxon>Zophobas</taxon>
    </lineage>
</organism>
<comment type="caution">
    <text evidence="1">The sequence shown here is derived from an EMBL/GenBank/DDBJ whole genome shotgun (WGS) entry which is preliminary data.</text>
</comment>
<proteinExistence type="predicted"/>
<protein>
    <submittedName>
        <fullName evidence="1">Uncharacterized protein</fullName>
    </submittedName>
</protein>
<evidence type="ECO:0000313" key="1">
    <source>
        <dbReference type="EMBL" id="KAJ3643330.1"/>
    </source>
</evidence>
<sequence length="79" mass="8777">MDVESGQVSCQLHNKPIQVNIFRPPPSSTDKMQPCFNMSQCSRANAAANCGQMDNLYRTGQIRTIDSKQTSGVVVRKFN</sequence>
<dbReference type="AlphaFoldDB" id="A0AA38HSS9"/>
<dbReference type="EMBL" id="JALNTZ010000008">
    <property type="protein sequence ID" value="KAJ3643330.1"/>
    <property type="molecule type" value="Genomic_DNA"/>
</dbReference>
<reference evidence="1" key="1">
    <citation type="journal article" date="2023" name="G3 (Bethesda)">
        <title>Whole genome assemblies of Zophobas morio and Tenebrio molitor.</title>
        <authorList>
            <person name="Kaur S."/>
            <person name="Stinson S.A."/>
            <person name="diCenzo G.C."/>
        </authorList>
    </citation>
    <scope>NUCLEOTIDE SEQUENCE</scope>
    <source>
        <strain evidence="1">QUZm001</strain>
    </source>
</reference>
<gene>
    <name evidence="1" type="ORF">Zmor_026049</name>
</gene>
<name>A0AA38HSS9_9CUCU</name>
<keyword evidence="2" id="KW-1185">Reference proteome</keyword>
<accession>A0AA38HSS9</accession>